<feature type="compositionally biased region" description="Polar residues" evidence="17">
    <location>
        <begin position="1938"/>
        <end position="1948"/>
    </location>
</feature>
<dbReference type="SMART" id="SM00249">
    <property type="entry name" value="PHD"/>
    <property type="match status" value="3"/>
</dbReference>
<keyword evidence="13" id="KW-0805">Transcription regulation</keyword>
<dbReference type="InterPro" id="IPR011011">
    <property type="entry name" value="Znf_FYVE_PHD"/>
</dbReference>
<dbReference type="Pfam" id="PF17982">
    <property type="entry name" value="C5HCH"/>
    <property type="match status" value="1"/>
</dbReference>
<dbReference type="CDD" id="cd20144">
    <property type="entry name" value="PWWP_NSD_rpt1"/>
    <property type="match status" value="1"/>
</dbReference>
<evidence type="ECO:0000256" key="1">
    <source>
        <dbReference type="ARBA" id="ARBA00004123"/>
    </source>
</evidence>
<evidence type="ECO:0000256" key="11">
    <source>
        <dbReference type="ARBA" id="ARBA00022833"/>
    </source>
</evidence>
<feature type="region of interest" description="Disordered" evidence="17">
    <location>
        <begin position="177"/>
        <end position="212"/>
    </location>
</feature>
<evidence type="ECO:0000256" key="4">
    <source>
        <dbReference type="ARBA" id="ARBA00022553"/>
    </source>
</evidence>
<reference evidence="23" key="2">
    <citation type="submission" date="2021-08" db="EMBL/GenBank/DDBJ databases">
        <authorList>
            <person name="Eriksson T."/>
        </authorList>
    </citation>
    <scope>NUCLEOTIDE SEQUENCE</scope>
    <source>
        <strain evidence="23">Stoneville</strain>
        <tissue evidence="23">Whole head</tissue>
    </source>
</reference>
<dbReference type="PANTHER" id="PTHR22884">
    <property type="entry name" value="SET DOMAIN PROTEINS"/>
    <property type="match status" value="1"/>
</dbReference>
<feature type="domain" description="AWS" evidence="22">
    <location>
        <begin position="1561"/>
        <end position="1611"/>
    </location>
</feature>
<evidence type="ECO:0000313" key="23">
    <source>
        <dbReference type="EMBL" id="KAH0812566.1"/>
    </source>
</evidence>
<dbReference type="GO" id="GO:0016279">
    <property type="term" value="F:protein-lysine N-methyltransferase activity"/>
    <property type="evidence" value="ECO:0007669"/>
    <property type="project" value="UniProtKB-ARBA"/>
</dbReference>
<dbReference type="PROSITE" id="PS01359">
    <property type="entry name" value="ZF_PHD_1"/>
    <property type="match status" value="1"/>
</dbReference>
<dbReference type="Gene3D" id="2.170.270.10">
    <property type="entry name" value="SET domain"/>
    <property type="match status" value="1"/>
</dbReference>
<dbReference type="InterPro" id="IPR001214">
    <property type="entry name" value="SET_dom"/>
</dbReference>
<organism evidence="23 24">
    <name type="scientific">Tenebrio molitor</name>
    <name type="common">Yellow mealworm beetle</name>
    <dbReference type="NCBI Taxonomy" id="7067"/>
    <lineage>
        <taxon>Eukaryota</taxon>
        <taxon>Metazoa</taxon>
        <taxon>Ecdysozoa</taxon>
        <taxon>Arthropoda</taxon>
        <taxon>Hexapoda</taxon>
        <taxon>Insecta</taxon>
        <taxon>Pterygota</taxon>
        <taxon>Neoptera</taxon>
        <taxon>Endopterygota</taxon>
        <taxon>Coleoptera</taxon>
        <taxon>Polyphaga</taxon>
        <taxon>Cucujiformia</taxon>
        <taxon>Tenebrionidae</taxon>
        <taxon>Tenebrio</taxon>
    </lineage>
</organism>
<dbReference type="InterPro" id="IPR046341">
    <property type="entry name" value="SET_dom_sf"/>
</dbReference>
<dbReference type="SMART" id="SM00293">
    <property type="entry name" value="PWWP"/>
    <property type="match status" value="2"/>
</dbReference>
<dbReference type="InterPro" id="IPR059153">
    <property type="entry name" value="NSD_PHD-1st"/>
</dbReference>
<keyword evidence="4" id="KW-0597">Phosphoprotein</keyword>
<dbReference type="Gene3D" id="2.30.30.140">
    <property type="match status" value="2"/>
</dbReference>
<evidence type="ECO:0000259" key="20">
    <source>
        <dbReference type="PROSITE" id="PS50812"/>
    </source>
</evidence>
<comment type="subcellular location">
    <subcellularLocation>
        <location evidence="2">Chromosome</location>
    </subcellularLocation>
    <subcellularLocation>
        <location evidence="1">Nucleus</location>
    </subcellularLocation>
</comment>
<feature type="compositionally biased region" description="Acidic residues" evidence="17">
    <location>
        <begin position="967"/>
        <end position="976"/>
    </location>
</feature>
<feature type="domain" description="PWWP" evidence="20">
    <location>
        <begin position="670"/>
        <end position="734"/>
    </location>
</feature>
<proteinExistence type="predicted"/>
<feature type="region of interest" description="Disordered" evidence="17">
    <location>
        <begin position="1884"/>
        <end position="1912"/>
    </location>
</feature>
<keyword evidence="10 16" id="KW-0863">Zinc-finger</keyword>
<evidence type="ECO:0000256" key="14">
    <source>
        <dbReference type="ARBA" id="ARBA00023163"/>
    </source>
</evidence>
<dbReference type="GO" id="GO:0008270">
    <property type="term" value="F:zinc ion binding"/>
    <property type="evidence" value="ECO:0007669"/>
    <property type="project" value="UniProtKB-KW"/>
</dbReference>
<dbReference type="FunFam" id="2.30.30.140:FF:000099">
    <property type="entry name" value="Histone-lysine N-methyltransferase"/>
    <property type="match status" value="1"/>
</dbReference>
<protein>
    <recommendedName>
        <fullName evidence="25">Histone-lysine N-methyltransferase NSD2</fullName>
    </recommendedName>
</protein>
<dbReference type="Pfam" id="PF17907">
    <property type="entry name" value="AWS"/>
    <property type="match status" value="1"/>
</dbReference>
<dbReference type="InterPro" id="IPR055197">
    <property type="entry name" value="PHDvar_NSD"/>
</dbReference>
<evidence type="ECO:0000259" key="21">
    <source>
        <dbReference type="PROSITE" id="PS50868"/>
    </source>
</evidence>
<dbReference type="GO" id="GO:0032259">
    <property type="term" value="P:methylation"/>
    <property type="evidence" value="ECO:0007669"/>
    <property type="project" value="UniProtKB-KW"/>
</dbReference>
<dbReference type="InterPro" id="IPR001965">
    <property type="entry name" value="Znf_PHD"/>
</dbReference>
<feature type="region of interest" description="Disordered" evidence="17">
    <location>
        <begin position="1926"/>
        <end position="1975"/>
    </location>
</feature>
<keyword evidence="8" id="KW-0479">Metal-binding</keyword>
<dbReference type="InterPro" id="IPR019786">
    <property type="entry name" value="Zinc_finger_PHD-type_CS"/>
</dbReference>
<dbReference type="Pfam" id="PF23004">
    <property type="entry name" value="PHDvar_NSD"/>
    <property type="match status" value="1"/>
</dbReference>
<accession>A0A8J6HDL9</accession>
<dbReference type="CDD" id="cd15566">
    <property type="entry name" value="PHD3_NSD"/>
    <property type="match status" value="1"/>
</dbReference>
<feature type="compositionally biased region" description="Basic and acidic residues" evidence="17">
    <location>
        <begin position="117"/>
        <end position="129"/>
    </location>
</feature>
<dbReference type="PROSITE" id="PS50016">
    <property type="entry name" value="ZF_PHD_2"/>
    <property type="match status" value="1"/>
</dbReference>
<evidence type="ECO:0000259" key="18">
    <source>
        <dbReference type="PROSITE" id="PS50016"/>
    </source>
</evidence>
<dbReference type="InterPro" id="IPR003616">
    <property type="entry name" value="Post-SET_dom"/>
</dbReference>
<dbReference type="InterPro" id="IPR050777">
    <property type="entry name" value="SET2_Histone-Lys_MeTrsfase"/>
</dbReference>
<dbReference type="SMART" id="SM00508">
    <property type="entry name" value="PostSET"/>
    <property type="match status" value="1"/>
</dbReference>
<feature type="compositionally biased region" description="Polar residues" evidence="17">
    <location>
        <begin position="179"/>
        <end position="189"/>
    </location>
</feature>
<feature type="region of interest" description="Disordered" evidence="17">
    <location>
        <begin position="225"/>
        <end position="248"/>
    </location>
</feature>
<name>A0A8J6HDL9_TENMO</name>
<keyword evidence="7" id="KW-0949">S-adenosyl-L-methionine</keyword>
<feature type="region of interest" description="Disordered" evidence="17">
    <location>
        <begin position="840"/>
        <end position="1013"/>
    </location>
</feature>
<dbReference type="Pfam" id="PF23011">
    <property type="entry name" value="PHD-1st_NSD"/>
    <property type="match status" value="2"/>
</dbReference>
<keyword evidence="24" id="KW-1185">Reference proteome</keyword>
<feature type="compositionally biased region" description="Polar residues" evidence="17">
    <location>
        <begin position="993"/>
        <end position="1013"/>
    </location>
</feature>
<dbReference type="InterPro" id="IPR041306">
    <property type="entry name" value="C5HCH"/>
</dbReference>
<evidence type="ECO:0000256" key="2">
    <source>
        <dbReference type="ARBA" id="ARBA00004286"/>
    </source>
</evidence>
<dbReference type="PROSITE" id="PS51215">
    <property type="entry name" value="AWS"/>
    <property type="match status" value="1"/>
</dbReference>
<dbReference type="PROSITE" id="PS50280">
    <property type="entry name" value="SET"/>
    <property type="match status" value="1"/>
</dbReference>
<keyword evidence="3" id="KW-0158">Chromosome</keyword>
<evidence type="ECO:0000256" key="16">
    <source>
        <dbReference type="PROSITE-ProRule" id="PRU00146"/>
    </source>
</evidence>
<dbReference type="CDD" id="cd15567">
    <property type="entry name" value="PHD4_NSD"/>
    <property type="match status" value="1"/>
</dbReference>
<evidence type="ECO:0000256" key="15">
    <source>
        <dbReference type="ARBA" id="ARBA00023242"/>
    </source>
</evidence>
<dbReference type="FunFam" id="2.170.270.10:FF:000002">
    <property type="entry name" value="Histone-lysine N-methyltransferase"/>
    <property type="match status" value="1"/>
</dbReference>
<feature type="compositionally biased region" description="Basic residues" evidence="17">
    <location>
        <begin position="1952"/>
        <end position="1971"/>
    </location>
</feature>
<evidence type="ECO:0008006" key="25">
    <source>
        <dbReference type="Google" id="ProtNLM"/>
    </source>
</evidence>
<dbReference type="SUPFAM" id="SSF63748">
    <property type="entry name" value="Tudor/PWWP/MBT"/>
    <property type="match status" value="2"/>
</dbReference>
<evidence type="ECO:0000259" key="19">
    <source>
        <dbReference type="PROSITE" id="PS50280"/>
    </source>
</evidence>
<dbReference type="CDD" id="cd19173">
    <property type="entry name" value="SET_NSD"/>
    <property type="match status" value="1"/>
</dbReference>
<dbReference type="Pfam" id="PF00855">
    <property type="entry name" value="PWWP"/>
    <property type="match status" value="2"/>
</dbReference>
<evidence type="ECO:0000256" key="6">
    <source>
        <dbReference type="ARBA" id="ARBA00022679"/>
    </source>
</evidence>
<feature type="compositionally biased region" description="Basic and acidic residues" evidence="17">
    <location>
        <begin position="889"/>
        <end position="908"/>
    </location>
</feature>
<dbReference type="InterPro" id="IPR055198">
    <property type="entry name" value="NSD_PHD"/>
</dbReference>
<keyword evidence="15" id="KW-0539">Nucleus</keyword>
<evidence type="ECO:0000313" key="24">
    <source>
        <dbReference type="Proteomes" id="UP000719412"/>
    </source>
</evidence>
<dbReference type="InterPro" id="IPR019787">
    <property type="entry name" value="Znf_PHD-finger"/>
</dbReference>
<feature type="domain" description="Post-SET" evidence="21">
    <location>
        <begin position="1737"/>
        <end position="1753"/>
    </location>
</feature>
<dbReference type="Pfam" id="PF00856">
    <property type="entry name" value="SET"/>
    <property type="match status" value="1"/>
</dbReference>
<keyword evidence="6" id="KW-0808">Transferase</keyword>
<feature type="compositionally biased region" description="Basic and acidic residues" evidence="17">
    <location>
        <begin position="1071"/>
        <end position="1098"/>
    </location>
</feature>
<evidence type="ECO:0000256" key="7">
    <source>
        <dbReference type="ARBA" id="ARBA00022691"/>
    </source>
</evidence>
<keyword evidence="5" id="KW-0489">Methyltransferase</keyword>
<reference evidence="23" key="1">
    <citation type="journal article" date="2020" name="J Insects Food Feed">
        <title>The yellow mealworm (Tenebrio molitor) genome: a resource for the emerging insects as food and feed industry.</title>
        <authorList>
            <person name="Eriksson T."/>
            <person name="Andere A."/>
            <person name="Kelstrup H."/>
            <person name="Emery V."/>
            <person name="Picard C."/>
        </authorList>
    </citation>
    <scope>NUCLEOTIDE SEQUENCE</scope>
    <source>
        <strain evidence="23">Stoneville</strain>
        <tissue evidence="23">Whole head</tissue>
    </source>
</reference>
<sequence length="2037" mass="230410">MDHHILQMEQNGCIGLLVRSTPLQYSISSRSRHKDNSKGYSKGSTLEDSRPEDIVPRRTAVDSKARRQVRKDTDTAGNKDKLVQEHNRTSERKGGSKGISSRFRFRKGSSTASSMGHSREQHTVHRRMEGGSSKAYSTGCNTGRNMANNRDIRNGVNHLVSLNCERCWLSSLHRAMDTSGDQPGHTSAAATPPTPEFLSPGGKSRYGRTRRPKISRDFYNIDDVIIDDNPPRRQSPLKSPKLKPPPKAPILPRELVFEIKDEFTKLDDLGMKVANNFKTNLQRGLDDTIKERKFFKSLPENKLEVPNVVDVTKVFKLISKPPILEVCETRTPAKTALKTYSNKRKHTTHDSDCFIVESFGLPDEPIIPVKSPVALVRDTKIDVETGCDVDVNLANPWAFDNAQTVPVCGGDPIEAMEEISLNRRGLLDLYPYNSLLSKNMEVDNVFDLTSNCQSNKTWNPTSLSVKNVKTVQCDIKQEVKSYKSENLEVATRRILRSNVDNNNVEIKSEYPLISVEDSPPNISQKSLRSSAINKVRDSTPPKLTPYDADVSPEMECKYSEKIANYNCKQHVRVILNPLAHVNRGPDKNLVLNPFRIKSENPKAPLLPQINMRSPENNLSGITKVIIGNNRNALKKTEIKRLSKPPDLDLEIGAQDFDIKPIKAEMIEFEAGDLTWAKIGTHPYWPCMVTEEPSSGQHRKIVTNRSQPYYHVRFFGDRGRRSWVNANHMMLYCGKDDLDKLAKVLKAENKVRASFIRESYVVKASKLAKWTSGVDEAESLKLKPVEQRLNYFLELFVKTREKNPKVKAIEIKKECLEETVELEGGDDSFVKKKRVRVSQGDNQAKKSKLSCGGSVVVSPKNAESGGSEDLQESPHKTKKSVSSDDVFEQLEVRKRMGKKSPEKMRVEGRHKVKKSQKKEEFSEEVLEARKKLRNSQVKDESPPEVVTEAPKDGQEARKKTKRSSTEDGLQESEENEENAAPKLRNKRHQIPGEYSNSDTDSKFSDNSSVPTSLESQAALYRRNNIFRGISKEKVCQICETAGEVFKCKGPCNGVYHYDCAMSNQTKDEEECEKTKEQEEEKKQDSVREVEPEELPQDKNSVEIISVNSKKPLPHLSSSPNFKGMSLAEKIDFRMKEIMKKFDYQSVYSESTDSSSEEFVMDESFEKYDDSQSKEKNQTKLSLTVTATPSKKEVPIIKHVTADNISYICVTNERPKDKEVTVLLKDTLKHLRCTWCSSGDTPICLVCNREESKIGSKFRQKCSLHQCGKYYHPECLKMWPQTQWSLIHSTKDKKSDASYDTFVCPRHVCHTCISDDPRAANSRCPSVKVVKCLRCPATYHSSSYCVPAGTHILSSSQIVCPRHYSNQKSAKRRNFQQTINTNWCFICSKGGNLICCETCPTSVHVECLPGDLNEDDTFFCEDCQSGRLPLYDEIVWVKLGTFRWWPALILFPNEVPDNVRNIAHNKGDFVVKFFGTYDHYWVGRGRTFLFQEGDKGHSGSIRKRVDSAFLKAIEEATAAHQLKKQFKVNKVAEKNSGMKPPPYIRIKVNKPVGNVRQFDGNTSNTTSCECDPNQPHPCGPDSDCLNRLLLTECNPEVCPAGERCNNQCFEKREYPPLVPHRTQVRGWGLKTLAPIRKGQFVIEYVGEMIDEQEYQRRIQKMHEQKEENYYFLTIDKDRTLDAGPKGNVARFMNHSCQPNCETQKWTVNGDTRVGLFAQCDIPADTELTFNYNLECIGKEKKICRCGAPNCSGFIGVKVKPDGNQKKPTKPKKKKTPPLPEVVVNENPCFICAKVGDVGACNNKICTKYYHLECVGLTSWPEGGKWVCQWHNCNICSKRTIRCCVRCVNSFCPPHSEGNVRYDKLLGFVCAEHDPAKEVTAIEPVGAAKTDEAGVSEETAVTSTTDETKKPEENDFDSMNLKMRLNGCTSTPQKAEETSQDENTVSSASASETKRRSKKRRRMGGRRRRNKGKKAVADKNPVNVTANLFSAMQNEVKLSKFTQVKYMRTSRNSTKASDWADPERDLPIRKRTRLRCGNSL</sequence>
<dbReference type="PROSITE" id="PS50868">
    <property type="entry name" value="POST_SET"/>
    <property type="match status" value="1"/>
</dbReference>
<dbReference type="InterPro" id="IPR006560">
    <property type="entry name" value="AWS_dom"/>
</dbReference>
<keyword evidence="9" id="KW-0677">Repeat</keyword>
<feature type="domain" description="PHD-type" evidence="18">
    <location>
        <begin position="1379"/>
        <end position="1424"/>
    </location>
</feature>
<dbReference type="GO" id="GO:0005634">
    <property type="term" value="C:nucleus"/>
    <property type="evidence" value="ECO:0007669"/>
    <property type="project" value="UniProtKB-SubCell"/>
</dbReference>
<evidence type="ECO:0000256" key="12">
    <source>
        <dbReference type="ARBA" id="ARBA00022853"/>
    </source>
</evidence>
<evidence type="ECO:0000256" key="17">
    <source>
        <dbReference type="SAM" id="MobiDB-lite"/>
    </source>
</evidence>
<evidence type="ECO:0000256" key="13">
    <source>
        <dbReference type="ARBA" id="ARBA00023015"/>
    </source>
</evidence>
<dbReference type="EMBL" id="JABDTM020025943">
    <property type="protein sequence ID" value="KAH0812566.1"/>
    <property type="molecule type" value="Genomic_DNA"/>
</dbReference>
<evidence type="ECO:0000256" key="10">
    <source>
        <dbReference type="ARBA" id="ARBA00022771"/>
    </source>
</evidence>
<keyword evidence="14" id="KW-0804">Transcription</keyword>
<evidence type="ECO:0000256" key="3">
    <source>
        <dbReference type="ARBA" id="ARBA00022454"/>
    </source>
</evidence>
<evidence type="ECO:0000256" key="8">
    <source>
        <dbReference type="ARBA" id="ARBA00022723"/>
    </source>
</evidence>
<keyword evidence="11" id="KW-0862">Zinc</keyword>
<evidence type="ECO:0000256" key="5">
    <source>
        <dbReference type="ARBA" id="ARBA00022603"/>
    </source>
</evidence>
<feature type="region of interest" description="Disordered" evidence="17">
    <location>
        <begin position="26"/>
        <end position="137"/>
    </location>
</feature>
<dbReference type="CDD" id="cd15568">
    <property type="entry name" value="PHD5_NSD"/>
    <property type="match status" value="1"/>
</dbReference>
<dbReference type="SUPFAM" id="SSF82199">
    <property type="entry name" value="SET domain"/>
    <property type="match status" value="1"/>
</dbReference>
<dbReference type="Gene3D" id="3.30.40.10">
    <property type="entry name" value="Zinc/RING finger domain, C3HC4 (zinc finger)"/>
    <property type="match status" value="4"/>
</dbReference>
<dbReference type="Pfam" id="PF22908">
    <property type="entry name" value="PHD_NSD"/>
    <property type="match status" value="1"/>
</dbReference>
<dbReference type="CDD" id="cd15565">
    <property type="entry name" value="PHD2_NSD"/>
    <property type="match status" value="1"/>
</dbReference>
<feature type="domain" description="PWWP" evidence="20">
    <location>
        <begin position="1429"/>
        <end position="1491"/>
    </location>
</feature>
<dbReference type="GO" id="GO:0005694">
    <property type="term" value="C:chromosome"/>
    <property type="evidence" value="ECO:0007669"/>
    <property type="project" value="UniProtKB-SubCell"/>
</dbReference>
<dbReference type="PROSITE" id="PS50812">
    <property type="entry name" value="PWWP"/>
    <property type="match status" value="2"/>
</dbReference>
<dbReference type="SMART" id="SM00570">
    <property type="entry name" value="AWS"/>
    <property type="match status" value="1"/>
</dbReference>
<evidence type="ECO:0000256" key="9">
    <source>
        <dbReference type="ARBA" id="ARBA00022737"/>
    </source>
</evidence>
<dbReference type="InterPro" id="IPR013083">
    <property type="entry name" value="Znf_RING/FYVE/PHD"/>
</dbReference>
<dbReference type="SUPFAM" id="SSF57903">
    <property type="entry name" value="FYVE/PHD zinc finger"/>
    <property type="match status" value="2"/>
</dbReference>
<evidence type="ECO:0000259" key="22">
    <source>
        <dbReference type="PROSITE" id="PS51215"/>
    </source>
</evidence>
<comment type="caution">
    <text evidence="23">The sequence shown here is derived from an EMBL/GenBank/DDBJ whole genome shotgun (WGS) entry which is preliminary data.</text>
</comment>
<dbReference type="Proteomes" id="UP000719412">
    <property type="component" value="Unassembled WGS sequence"/>
</dbReference>
<keyword evidence="12" id="KW-0156">Chromatin regulator</keyword>
<dbReference type="GO" id="GO:0140938">
    <property type="term" value="F:histone H3 methyltransferase activity"/>
    <property type="evidence" value="ECO:0007669"/>
    <property type="project" value="UniProtKB-ARBA"/>
</dbReference>
<feature type="region of interest" description="Disordered" evidence="17">
    <location>
        <begin position="1069"/>
        <end position="1098"/>
    </location>
</feature>
<feature type="domain" description="SET" evidence="19">
    <location>
        <begin position="1613"/>
        <end position="1730"/>
    </location>
</feature>
<dbReference type="CDD" id="cd05838">
    <property type="entry name" value="PWWP_NSD_rpt2"/>
    <property type="match status" value="1"/>
</dbReference>
<dbReference type="InterPro" id="IPR000313">
    <property type="entry name" value="PWWP_dom"/>
</dbReference>
<gene>
    <name evidence="23" type="ORF">GEV33_010227</name>
</gene>
<dbReference type="SMART" id="SM00317">
    <property type="entry name" value="SET"/>
    <property type="match status" value="1"/>
</dbReference>
<feature type="compositionally biased region" description="Basic and acidic residues" evidence="17">
    <location>
        <begin position="45"/>
        <end position="94"/>
    </location>
</feature>